<feature type="signal peptide" evidence="2">
    <location>
        <begin position="1"/>
        <end position="25"/>
    </location>
</feature>
<accession>A0ABW5GDP2</accession>
<keyword evidence="4" id="KW-1185">Reference proteome</keyword>
<evidence type="ECO:0000313" key="3">
    <source>
        <dbReference type="EMBL" id="MFD2459374.1"/>
    </source>
</evidence>
<evidence type="ECO:0000256" key="1">
    <source>
        <dbReference type="SAM" id="MobiDB-lite"/>
    </source>
</evidence>
<gene>
    <name evidence="3" type="ORF">ACFSYJ_12235</name>
</gene>
<feature type="compositionally biased region" description="Pro residues" evidence="1">
    <location>
        <begin position="45"/>
        <end position="65"/>
    </location>
</feature>
<evidence type="ECO:0000256" key="2">
    <source>
        <dbReference type="SAM" id="SignalP"/>
    </source>
</evidence>
<comment type="caution">
    <text evidence="3">The sequence shown here is derived from an EMBL/GenBank/DDBJ whole genome shotgun (WGS) entry which is preliminary data.</text>
</comment>
<dbReference type="EMBL" id="JBHUKU010000006">
    <property type="protein sequence ID" value="MFD2459374.1"/>
    <property type="molecule type" value="Genomic_DNA"/>
</dbReference>
<sequence>MTRNVRRWAGCVLTLFALGTTAACADGPTGFGHLIGGRGSGAIATPPPMPPSPPPSPARPAPADLPPETHSGKGNASVPISWPGDQPGFVTFECPNCVSNVFVNTDGDEYSLVNAIGSYRGTHWINMSPHAHRPTRTLTIRANSAWTLTIADARSLPVAEPGKALSGKAESVLKIPGGVHRAALDATGDFHLAVWVTTDSSSRLAVNQRPPFRDTIPVEGPCYVQIEAAAKWTFTAS</sequence>
<protein>
    <recommendedName>
        <fullName evidence="5">Secreted protein</fullName>
    </recommendedName>
</protein>
<dbReference type="Proteomes" id="UP001597419">
    <property type="component" value="Unassembled WGS sequence"/>
</dbReference>
<evidence type="ECO:0000313" key="4">
    <source>
        <dbReference type="Proteomes" id="UP001597419"/>
    </source>
</evidence>
<name>A0ABW5GDP2_9PSEU</name>
<keyword evidence="2" id="KW-0732">Signal</keyword>
<organism evidence="3 4">
    <name type="scientific">Amycolatopsis samaneae</name>
    <dbReference type="NCBI Taxonomy" id="664691"/>
    <lineage>
        <taxon>Bacteria</taxon>
        <taxon>Bacillati</taxon>
        <taxon>Actinomycetota</taxon>
        <taxon>Actinomycetes</taxon>
        <taxon>Pseudonocardiales</taxon>
        <taxon>Pseudonocardiaceae</taxon>
        <taxon>Amycolatopsis</taxon>
    </lineage>
</organism>
<proteinExistence type="predicted"/>
<dbReference type="PROSITE" id="PS51257">
    <property type="entry name" value="PROKAR_LIPOPROTEIN"/>
    <property type="match status" value="1"/>
</dbReference>
<dbReference type="RefSeq" id="WP_345396470.1">
    <property type="nucleotide sequence ID" value="NZ_BAABHG010000008.1"/>
</dbReference>
<reference evidence="4" key="1">
    <citation type="journal article" date="2019" name="Int. J. Syst. Evol. Microbiol.">
        <title>The Global Catalogue of Microorganisms (GCM) 10K type strain sequencing project: providing services to taxonomists for standard genome sequencing and annotation.</title>
        <authorList>
            <consortium name="The Broad Institute Genomics Platform"/>
            <consortium name="The Broad Institute Genome Sequencing Center for Infectious Disease"/>
            <person name="Wu L."/>
            <person name="Ma J."/>
        </authorList>
    </citation>
    <scope>NUCLEOTIDE SEQUENCE [LARGE SCALE GENOMIC DNA]</scope>
    <source>
        <strain evidence="4">CGMCC 4.7643</strain>
    </source>
</reference>
<feature type="region of interest" description="Disordered" evidence="1">
    <location>
        <begin position="36"/>
        <end position="80"/>
    </location>
</feature>
<evidence type="ECO:0008006" key="5">
    <source>
        <dbReference type="Google" id="ProtNLM"/>
    </source>
</evidence>
<feature type="chain" id="PRO_5046794164" description="Secreted protein" evidence="2">
    <location>
        <begin position="26"/>
        <end position="237"/>
    </location>
</feature>